<keyword evidence="3" id="KW-1185">Reference proteome</keyword>
<comment type="caution">
    <text evidence="2">The sequence shown here is derived from an EMBL/GenBank/DDBJ whole genome shotgun (WGS) entry which is preliminary data.</text>
</comment>
<sequence length="61" mass="6472">MLLGIVVGYILTMVGLTLYLGLDPIQQGAVSTVEAISVTAIGIGTLVTGYLGWRGFNYFAY</sequence>
<evidence type="ECO:0000313" key="2">
    <source>
        <dbReference type="EMBL" id="MFC4823348.1"/>
    </source>
</evidence>
<dbReference type="RefSeq" id="WP_254267174.1">
    <property type="nucleotide sequence ID" value="NZ_CP100400.1"/>
</dbReference>
<keyword evidence="1" id="KW-1133">Transmembrane helix</keyword>
<dbReference type="AlphaFoldDB" id="A0ABD5PYI3"/>
<organism evidence="2 3">
    <name type="scientific">Halorussus aquaticus</name>
    <dbReference type="NCBI Taxonomy" id="2953748"/>
    <lineage>
        <taxon>Archaea</taxon>
        <taxon>Methanobacteriati</taxon>
        <taxon>Methanobacteriota</taxon>
        <taxon>Stenosarchaea group</taxon>
        <taxon>Halobacteria</taxon>
        <taxon>Halobacteriales</taxon>
        <taxon>Haladaptataceae</taxon>
        <taxon>Halorussus</taxon>
    </lineage>
</organism>
<dbReference type="GeneID" id="73045604"/>
<dbReference type="Proteomes" id="UP001595945">
    <property type="component" value="Unassembled WGS sequence"/>
</dbReference>
<feature type="transmembrane region" description="Helical" evidence="1">
    <location>
        <begin position="6"/>
        <end position="22"/>
    </location>
</feature>
<evidence type="ECO:0000313" key="3">
    <source>
        <dbReference type="Proteomes" id="UP001595945"/>
    </source>
</evidence>
<feature type="transmembrane region" description="Helical" evidence="1">
    <location>
        <begin position="34"/>
        <end position="53"/>
    </location>
</feature>
<evidence type="ECO:0000256" key="1">
    <source>
        <dbReference type="SAM" id="Phobius"/>
    </source>
</evidence>
<proteinExistence type="predicted"/>
<gene>
    <name evidence="2" type="ORF">ACFO9K_03630</name>
</gene>
<keyword evidence="1" id="KW-0812">Transmembrane</keyword>
<keyword evidence="1" id="KW-0472">Membrane</keyword>
<protein>
    <submittedName>
        <fullName evidence="2">Uncharacterized protein</fullName>
    </submittedName>
</protein>
<accession>A0ABD5PYI3</accession>
<reference evidence="2 3" key="1">
    <citation type="journal article" date="2019" name="Int. J. Syst. Evol. Microbiol.">
        <title>The Global Catalogue of Microorganisms (GCM) 10K type strain sequencing project: providing services to taxonomists for standard genome sequencing and annotation.</title>
        <authorList>
            <consortium name="The Broad Institute Genomics Platform"/>
            <consortium name="The Broad Institute Genome Sequencing Center for Infectious Disease"/>
            <person name="Wu L."/>
            <person name="Ma J."/>
        </authorList>
    </citation>
    <scope>NUCLEOTIDE SEQUENCE [LARGE SCALE GENOMIC DNA]</scope>
    <source>
        <strain evidence="2 3">XZYJ18</strain>
    </source>
</reference>
<dbReference type="EMBL" id="JBHSHT010000001">
    <property type="protein sequence ID" value="MFC4823348.1"/>
    <property type="molecule type" value="Genomic_DNA"/>
</dbReference>
<name>A0ABD5PYI3_9EURY</name>